<evidence type="ECO:0000313" key="2">
    <source>
        <dbReference type="Proteomes" id="UP000265520"/>
    </source>
</evidence>
<name>A0A392VNG8_9FABA</name>
<dbReference type="EMBL" id="LXQA011208446">
    <property type="protein sequence ID" value="MCI89033.1"/>
    <property type="molecule type" value="Genomic_DNA"/>
</dbReference>
<evidence type="ECO:0000313" key="1">
    <source>
        <dbReference type="EMBL" id="MCI89033.1"/>
    </source>
</evidence>
<dbReference type="Proteomes" id="UP000265520">
    <property type="component" value="Unassembled WGS sequence"/>
</dbReference>
<dbReference type="AlphaFoldDB" id="A0A392VNG8"/>
<sequence>MATLKLLLTRRTVECHATSSPSADHLNPSSSEINSSVWQDSLVFRFFKDYVKEDVLSA</sequence>
<reference evidence="1 2" key="1">
    <citation type="journal article" date="2018" name="Front. Plant Sci.">
        <title>Red Clover (Trifolium pratense) and Zigzag Clover (T. medium) - A Picture of Genomic Similarities and Differences.</title>
        <authorList>
            <person name="Dluhosova J."/>
            <person name="Istvanek J."/>
            <person name="Nedelnik J."/>
            <person name="Repkova J."/>
        </authorList>
    </citation>
    <scope>NUCLEOTIDE SEQUENCE [LARGE SCALE GENOMIC DNA]</scope>
    <source>
        <strain evidence="2">cv. 10/8</strain>
        <tissue evidence="1">Leaf</tissue>
    </source>
</reference>
<keyword evidence="2" id="KW-1185">Reference proteome</keyword>
<comment type="caution">
    <text evidence="1">The sequence shown here is derived from an EMBL/GenBank/DDBJ whole genome shotgun (WGS) entry which is preliminary data.</text>
</comment>
<accession>A0A392VNG8</accession>
<proteinExistence type="predicted"/>
<protein>
    <submittedName>
        <fullName evidence="1">Uncharacterized protein</fullName>
    </submittedName>
</protein>
<organism evidence="1 2">
    <name type="scientific">Trifolium medium</name>
    <dbReference type="NCBI Taxonomy" id="97028"/>
    <lineage>
        <taxon>Eukaryota</taxon>
        <taxon>Viridiplantae</taxon>
        <taxon>Streptophyta</taxon>
        <taxon>Embryophyta</taxon>
        <taxon>Tracheophyta</taxon>
        <taxon>Spermatophyta</taxon>
        <taxon>Magnoliopsida</taxon>
        <taxon>eudicotyledons</taxon>
        <taxon>Gunneridae</taxon>
        <taxon>Pentapetalae</taxon>
        <taxon>rosids</taxon>
        <taxon>fabids</taxon>
        <taxon>Fabales</taxon>
        <taxon>Fabaceae</taxon>
        <taxon>Papilionoideae</taxon>
        <taxon>50 kb inversion clade</taxon>
        <taxon>NPAAA clade</taxon>
        <taxon>Hologalegina</taxon>
        <taxon>IRL clade</taxon>
        <taxon>Trifolieae</taxon>
        <taxon>Trifolium</taxon>
    </lineage>
</organism>
<feature type="non-terminal residue" evidence="1">
    <location>
        <position position="58"/>
    </location>
</feature>